<keyword evidence="1" id="KW-0732">Signal</keyword>
<dbReference type="PANTHER" id="PTHR37017">
    <property type="entry name" value="AB HYDROLASE-1 DOMAIN-CONTAINING PROTEIN-RELATED"/>
    <property type="match status" value="1"/>
</dbReference>
<feature type="chain" id="PRO_5042940169" description="AB hydrolase-1 domain-containing protein" evidence="1">
    <location>
        <begin position="21"/>
        <end position="284"/>
    </location>
</feature>
<dbReference type="Pfam" id="PF12697">
    <property type="entry name" value="Abhydrolase_6"/>
    <property type="match status" value="1"/>
</dbReference>
<name>A0AAN6RG87_9PLEO</name>
<dbReference type="SUPFAM" id="SSF53474">
    <property type="entry name" value="alpha/beta-Hydrolases"/>
    <property type="match status" value="1"/>
</dbReference>
<dbReference type="EMBL" id="WVTA01000009">
    <property type="protein sequence ID" value="KAK3207575.1"/>
    <property type="molecule type" value="Genomic_DNA"/>
</dbReference>
<evidence type="ECO:0000256" key="1">
    <source>
        <dbReference type="SAM" id="SignalP"/>
    </source>
</evidence>
<dbReference type="InterPro" id="IPR029058">
    <property type="entry name" value="AB_hydrolase_fold"/>
</dbReference>
<proteinExistence type="predicted"/>
<dbReference type="AlphaFoldDB" id="A0AAN6RG87"/>
<evidence type="ECO:0000313" key="4">
    <source>
        <dbReference type="Proteomes" id="UP001280581"/>
    </source>
</evidence>
<dbReference type="PANTHER" id="PTHR37017:SF11">
    <property type="entry name" value="ESTERASE_LIPASE_THIOESTERASE DOMAIN-CONTAINING PROTEIN"/>
    <property type="match status" value="1"/>
</dbReference>
<keyword evidence="4" id="KW-1185">Reference proteome</keyword>
<dbReference type="InterPro" id="IPR052897">
    <property type="entry name" value="Sec-Metab_Biosynth_Hydrolase"/>
</dbReference>
<reference evidence="3 4" key="1">
    <citation type="submission" date="2021-02" db="EMBL/GenBank/DDBJ databases">
        <title>Genome assembly of Pseudopithomyces chartarum.</title>
        <authorList>
            <person name="Jauregui R."/>
            <person name="Singh J."/>
            <person name="Voisey C."/>
        </authorList>
    </citation>
    <scope>NUCLEOTIDE SEQUENCE [LARGE SCALE GENOMIC DNA]</scope>
    <source>
        <strain evidence="3 4">AGR01</strain>
    </source>
</reference>
<accession>A0AAN6RG87</accession>
<protein>
    <recommendedName>
        <fullName evidence="2">AB hydrolase-1 domain-containing protein</fullName>
    </recommendedName>
</protein>
<dbReference type="InterPro" id="IPR000073">
    <property type="entry name" value="AB_hydrolase_1"/>
</dbReference>
<gene>
    <name evidence="3" type="ORF">GRF29_103g1446511</name>
</gene>
<evidence type="ECO:0000313" key="3">
    <source>
        <dbReference type="EMBL" id="KAK3207575.1"/>
    </source>
</evidence>
<organism evidence="3 4">
    <name type="scientific">Pseudopithomyces chartarum</name>
    <dbReference type="NCBI Taxonomy" id="1892770"/>
    <lineage>
        <taxon>Eukaryota</taxon>
        <taxon>Fungi</taxon>
        <taxon>Dikarya</taxon>
        <taxon>Ascomycota</taxon>
        <taxon>Pezizomycotina</taxon>
        <taxon>Dothideomycetes</taxon>
        <taxon>Pleosporomycetidae</taxon>
        <taxon>Pleosporales</taxon>
        <taxon>Massarineae</taxon>
        <taxon>Didymosphaeriaceae</taxon>
        <taxon>Pseudopithomyces</taxon>
    </lineage>
</organism>
<feature type="signal peptide" evidence="1">
    <location>
        <begin position="1"/>
        <end position="20"/>
    </location>
</feature>
<dbReference type="Gene3D" id="3.40.50.1820">
    <property type="entry name" value="alpha/beta hydrolase"/>
    <property type="match status" value="1"/>
</dbReference>
<feature type="domain" description="AB hydrolase-1" evidence="2">
    <location>
        <begin position="31"/>
        <end position="277"/>
    </location>
</feature>
<dbReference type="Proteomes" id="UP001280581">
    <property type="component" value="Unassembled WGS sequence"/>
</dbReference>
<comment type="caution">
    <text evidence="3">The sequence shown here is derived from an EMBL/GenBank/DDBJ whole genome shotgun (WGS) entry which is preliminary data.</text>
</comment>
<sequence>MQFVLVFLFALLAFLDGGIAAAVPTSKKPAVIMVPGAFHVPQVFEKVIRHLKKDDYQFLDAVALPSVGHVVGRQADTDAVKKVLYKHLNAGRDVVLVGNSYGCTVIGEAVKGAAQYSANSDLNTASDSNRRGRIISLVYLSGFIPYISEVEHPESKVDIHGLSPIFNFHDNNGTVTADADLVQYPPQQAFYNLLPPREADYWTTKLKFSSFDALNATATYIPYMGDFKVVYVIGSQDRAVSPELAQTWIDQPRAEFTVEHLDSDHIAMLSTPTEVVELIKKYSV</sequence>
<evidence type="ECO:0000259" key="2">
    <source>
        <dbReference type="Pfam" id="PF12697"/>
    </source>
</evidence>